<evidence type="ECO:0000313" key="5">
    <source>
        <dbReference type="EMBL" id="AHG00186.1"/>
    </source>
</evidence>
<dbReference type="STRING" id="797299.HALLA_16640"/>
<dbReference type="InterPro" id="IPR016181">
    <property type="entry name" value="Acyl_CoA_acyltransferase"/>
</dbReference>
<reference evidence="5 6" key="1">
    <citation type="submission" date="2014-01" db="EMBL/GenBank/DDBJ databases">
        <authorList>
            <consortium name="DOE Joint Genome Institute"/>
            <person name="Anderson I."/>
            <person name="Huntemann M."/>
            <person name="Han J."/>
            <person name="Chen A."/>
            <person name="Kyrpides N."/>
            <person name="Mavromatis K."/>
            <person name="Markowitz V."/>
            <person name="Palaniappan K."/>
            <person name="Ivanova N."/>
            <person name="Schaumberg A."/>
            <person name="Pati A."/>
            <person name="Liolios K."/>
            <person name="Nordberg H.P."/>
            <person name="Cantor M.N."/>
            <person name="Hua S.X."/>
            <person name="Woyke T."/>
        </authorList>
    </citation>
    <scope>NUCLEOTIDE SEQUENCE [LARGE SCALE GENOMIC DNA]</scope>
    <source>
        <strain evidence="5 6">XH-48</strain>
    </source>
</reference>
<dbReference type="GeneID" id="25146040"/>
<dbReference type="SUPFAM" id="SSF55729">
    <property type="entry name" value="Acyl-CoA N-acyltransferases (Nat)"/>
    <property type="match status" value="1"/>
</dbReference>
<proteinExistence type="predicted"/>
<feature type="domain" description="N-acetyltransferase" evidence="4">
    <location>
        <begin position="2"/>
        <end position="200"/>
    </location>
</feature>
<dbReference type="GO" id="GO:0016747">
    <property type="term" value="F:acyltransferase activity, transferring groups other than amino-acyl groups"/>
    <property type="evidence" value="ECO:0007669"/>
    <property type="project" value="InterPro"/>
</dbReference>
<dbReference type="EMBL" id="CP007055">
    <property type="protein sequence ID" value="AHG00186.1"/>
    <property type="molecule type" value="Genomic_DNA"/>
</dbReference>
<accession>W0JN94</accession>
<dbReference type="KEGG" id="hlr:HALLA_16640"/>
<dbReference type="eggNOG" id="arCOG00844">
    <property type="taxonomic scope" value="Archaea"/>
</dbReference>
<dbReference type="Gene3D" id="3.40.630.30">
    <property type="match status" value="1"/>
</dbReference>
<organism evidence="5 6">
    <name type="scientific">Halostagnicola larsenii XH-48</name>
    <dbReference type="NCBI Taxonomy" id="797299"/>
    <lineage>
        <taxon>Archaea</taxon>
        <taxon>Methanobacteriati</taxon>
        <taxon>Methanobacteriota</taxon>
        <taxon>Stenosarchaea group</taxon>
        <taxon>Halobacteria</taxon>
        <taxon>Halobacteriales</taxon>
        <taxon>Natrialbaceae</taxon>
        <taxon>Halostagnicola</taxon>
    </lineage>
</organism>
<evidence type="ECO:0000313" key="6">
    <source>
        <dbReference type="Proteomes" id="UP000019024"/>
    </source>
</evidence>
<feature type="compositionally biased region" description="Low complexity" evidence="3">
    <location>
        <begin position="80"/>
        <end position="95"/>
    </location>
</feature>
<sequence length="208" mass="23101">MPRIRSATLEDVPAIRRIATESWHAVYDDILGPETVDAQTNKWYAAEALEESLERVANRDVGAYLVAEREPSVNRKPADATETTPTETSPDQEPPGSVVGFVQGTPERTSSEPTRYSRRVAVLTRIYVDPDSWNGGVGSTLVGALEESLDDSFETLRVHVLAGNDVGISFYESTGFERVETQRSDLEENIDETSIDEPLEEHVYEKTL</sequence>
<dbReference type="AlphaFoldDB" id="W0JN94"/>
<protein>
    <submittedName>
        <fullName evidence="5">GCN5 family acetyltransferase</fullName>
    </submittedName>
</protein>
<keyword evidence="1 5" id="KW-0808">Transferase</keyword>
<dbReference type="Proteomes" id="UP000019024">
    <property type="component" value="Chromosome"/>
</dbReference>
<keyword evidence="2" id="KW-0012">Acyltransferase</keyword>
<feature type="compositionally biased region" description="Basic and acidic residues" evidence="3">
    <location>
        <begin position="68"/>
        <end position="79"/>
    </location>
</feature>
<dbReference type="InterPro" id="IPR050832">
    <property type="entry name" value="Bact_Acetyltransf"/>
</dbReference>
<name>W0JN94_9EURY</name>
<evidence type="ECO:0000259" key="4">
    <source>
        <dbReference type="PROSITE" id="PS51186"/>
    </source>
</evidence>
<dbReference type="InterPro" id="IPR000182">
    <property type="entry name" value="GNAT_dom"/>
</dbReference>
<evidence type="ECO:0000256" key="3">
    <source>
        <dbReference type="SAM" id="MobiDB-lite"/>
    </source>
</evidence>
<dbReference type="PROSITE" id="PS51186">
    <property type="entry name" value="GNAT"/>
    <property type="match status" value="1"/>
</dbReference>
<feature type="region of interest" description="Disordered" evidence="3">
    <location>
        <begin position="68"/>
        <end position="115"/>
    </location>
</feature>
<gene>
    <name evidence="5" type="ORF">HALLA_16640</name>
</gene>
<dbReference type="Pfam" id="PF00583">
    <property type="entry name" value="Acetyltransf_1"/>
    <property type="match status" value="1"/>
</dbReference>
<dbReference type="OrthoDB" id="11597at2157"/>
<evidence type="ECO:0000256" key="1">
    <source>
        <dbReference type="ARBA" id="ARBA00022679"/>
    </source>
</evidence>
<dbReference type="PANTHER" id="PTHR43877">
    <property type="entry name" value="AMINOALKYLPHOSPHONATE N-ACETYLTRANSFERASE-RELATED-RELATED"/>
    <property type="match status" value="1"/>
</dbReference>
<evidence type="ECO:0000256" key="2">
    <source>
        <dbReference type="ARBA" id="ARBA00023315"/>
    </source>
</evidence>
<keyword evidence="6" id="KW-1185">Reference proteome</keyword>
<dbReference type="RefSeq" id="WP_084569035.1">
    <property type="nucleotide sequence ID" value="NZ_CP007055.1"/>
</dbReference>
<dbReference type="CDD" id="cd04301">
    <property type="entry name" value="NAT_SF"/>
    <property type="match status" value="1"/>
</dbReference>
<dbReference type="HOGENOM" id="CLU_013985_18_3_2"/>